<dbReference type="Pfam" id="PF08565">
    <property type="entry name" value="CDC37_M"/>
    <property type="match status" value="1"/>
</dbReference>
<evidence type="ECO:0000256" key="1">
    <source>
        <dbReference type="ARBA" id="ARBA00004496"/>
    </source>
</evidence>
<keyword evidence="11" id="KW-0808">Transferase</keyword>
<name>A0A9W9AHJ0_9AGAR</name>
<dbReference type="SUPFAM" id="SSF101391">
    <property type="entry name" value="Hsp90 co-chaperone CDC37"/>
    <property type="match status" value="1"/>
</dbReference>
<evidence type="ECO:0000256" key="4">
    <source>
        <dbReference type="ARBA" id="ARBA00023186"/>
    </source>
</evidence>
<evidence type="ECO:0000259" key="8">
    <source>
        <dbReference type="SMART" id="SM01069"/>
    </source>
</evidence>
<dbReference type="InterPro" id="IPR013855">
    <property type="entry name" value="Cdc37_N_dom"/>
</dbReference>
<dbReference type="Gene3D" id="1.20.58.610">
    <property type="entry name" value="Cdc37, Hsp90 binding domain"/>
    <property type="match status" value="1"/>
</dbReference>
<comment type="caution">
    <text evidence="11">The sequence shown here is derived from an EMBL/GenBank/DDBJ whole genome shotgun (WGS) entry which is preliminary data.</text>
</comment>
<dbReference type="Pfam" id="PF03234">
    <property type="entry name" value="CDC37_N"/>
    <property type="match status" value="1"/>
</dbReference>
<dbReference type="GO" id="GO:0031072">
    <property type="term" value="F:heat shock protein binding"/>
    <property type="evidence" value="ECO:0007669"/>
    <property type="project" value="TreeGrafter"/>
</dbReference>
<sequence length="489" mass="54813">MPLNYSKWDQLELSDDSDIEGHPNVDKKSLIRWKQRDIHEKREQRKQKIAHLQAQIACNNVLFPRIQDIYTRLSSPSESTSPSVYFNSLYEQLEKNPSKDCPPGNDSTKLEHTYDGMLLSLLQQVSEQAKNKIKDASVLESEKEEKLGKALADGMKFHVDHLGETIKNDKAQLATEENEQHKHITSEDLHDGFSSKYIPPKPDPSPVPLKKIEKTKTVTTTTFETLNPEPSGSKLPPSSVLTEEDDTLPELTPTLAEFSKIPYRGFQKSFEFIQSHRDVIVPGASDALLVAAFTAQGDGKKKLAKQCVHQSLLLQYCEKLGGDGVRVFFQKQVHTFFTRMISGEKRAEKVFLDDVESTYKHLCGRVEASKQEELTGGKEQIQLVPESPDQTISFNVPNGPPPENIVLEGPGTEDMDIEEVRKALQFRWDVFTSFPEHLQKALQEGSLESVNKVLADMDVAEAESVVQNLDIAGILNFAEGGIRDETGNA</sequence>
<evidence type="ECO:0000256" key="5">
    <source>
        <dbReference type="ARBA" id="ARBA00031396"/>
    </source>
</evidence>
<dbReference type="SMART" id="SM01070">
    <property type="entry name" value="CDC37_M"/>
    <property type="match status" value="1"/>
</dbReference>
<evidence type="ECO:0000256" key="3">
    <source>
        <dbReference type="ARBA" id="ARBA00022490"/>
    </source>
</evidence>
<comment type="similarity">
    <text evidence="2">Belongs to the CDC37 family.</text>
</comment>
<keyword evidence="6" id="KW-0175">Coiled coil</keyword>
<dbReference type="GO" id="GO:0005737">
    <property type="term" value="C:cytoplasm"/>
    <property type="evidence" value="ECO:0007669"/>
    <property type="project" value="UniProtKB-SubCell"/>
</dbReference>
<keyword evidence="4" id="KW-0143">Chaperone</keyword>
<dbReference type="InterPro" id="IPR004918">
    <property type="entry name" value="Cdc37"/>
</dbReference>
<feature type="domain" description="Cdc37 C-terminal" evidence="8">
    <location>
        <begin position="394"/>
        <end position="489"/>
    </location>
</feature>
<feature type="coiled-coil region" evidence="6">
    <location>
        <begin position="122"/>
        <end position="179"/>
    </location>
</feature>
<keyword evidence="11" id="KW-0418">Kinase</keyword>
<comment type="subcellular location">
    <subcellularLocation>
        <location evidence="1">Cytoplasm</location>
    </subcellularLocation>
</comment>
<dbReference type="GO" id="GO:0006457">
    <property type="term" value="P:protein folding"/>
    <property type="evidence" value="ECO:0007669"/>
    <property type="project" value="TreeGrafter"/>
</dbReference>
<evidence type="ECO:0000259" key="9">
    <source>
        <dbReference type="SMART" id="SM01070"/>
    </source>
</evidence>
<evidence type="ECO:0000256" key="7">
    <source>
        <dbReference type="SAM" id="MobiDB-lite"/>
    </source>
</evidence>
<gene>
    <name evidence="11" type="ORF">J3R30DRAFT_3285628</name>
</gene>
<dbReference type="GO" id="GO:0019901">
    <property type="term" value="F:protein kinase binding"/>
    <property type="evidence" value="ECO:0007669"/>
    <property type="project" value="InterPro"/>
</dbReference>
<evidence type="ECO:0000256" key="2">
    <source>
        <dbReference type="ARBA" id="ARBA00006222"/>
    </source>
</evidence>
<dbReference type="PANTHER" id="PTHR12800:SF4">
    <property type="entry name" value="HSP90 CO-CHAPERONE CDC37"/>
    <property type="match status" value="1"/>
</dbReference>
<dbReference type="Proteomes" id="UP001150266">
    <property type="component" value="Unassembled WGS sequence"/>
</dbReference>
<dbReference type="InterPro" id="IPR013873">
    <property type="entry name" value="Cdc37_C"/>
</dbReference>
<dbReference type="GO" id="GO:0050821">
    <property type="term" value="P:protein stabilization"/>
    <property type="evidence" value="ECO:0007669"/>
    <property type="project" value="TreeGrafter"/>
</dbReference>
<dbReference type="GO" id="GO:0051082">
    <property type="term" value="F:unfolded protein binding"/>
    <property type="evidence" value="ECO:0007669"/>
    <property type="project" value="TreeGrafter"/>
</dbReference>
<keyword evidence="12" id="KW-1185">Reference proteome</keyword>
<accession>A0A9W9AHJ0</accession>
<evidence type="ECO:0000313" key="11">
    <source>
        <dbReference type="EMBL" id="KAJ4482040.1"/>
    </source>
</evidence>
<dbReference type="AlphaFoldDB" id="A0A9W9AHJ0"/>
<feature type="domain" description="Cdc37 N-terminal" evidence="10">
    <location>
        <begin position="2"/>
        <end position="196"/>
    </location>
</feature>
<dbReference type="SMART" id="SM01069">
    <property type="entry name" value="CDC37_C"/>
    <property type="match status" value="1"/>
</dbReference>
<dbReference type="GO" id="GO:0051087">
    <property type="term" value="F:protein-folding chaperone binding"/>
    <property type="evidence" value="ECO:0007669"/>
    <property type="project" value="TreeGrafter"/>
</dbReference>
<proteinExistence type="inferred from homology"/>
<organism evidence="11 12">
    <name type="scientific">Lentinula aciculospora</name>
    <dbReference type="NCBI Taxonomy" id="153920"/>
    <lineage>
        <taxon>Eukaryota</taxon>
        <taxon>Fungi</taxon>
        <taxon>Dikarya</taxon>
        <taxon>Basidiomycota</taxon>
        <taxon>Agaricomycotina</taxon>
        <taxon>Agaricomycetes</taxon>
        <taxon>Agaricomycetidae</taxon>
        <taxon>Agaricales</taxon>
        <taxon>Marasmiineae</taxon>
        <taxon>Omphalotaceae</taxon>
        <taxon>Lentinula</taxon>
    </lineage>
</organism>
<dbReference type="EMBL" id="JAOTPV010000005">
    <property type="protein sequence ID" value="KAJ4482040.1"/>
    <property type="molecule type" value="Genomic_DNA"/>
</dbReference>
<dbReference type="SMART" id="SM01071">
    <property type="entry name" value="CDC37_N"/>
    <property type="match status" value="1"/>
</dbReference>
<dbReference type="Pfam" id="PF08564">
    <property type="entry name" value="CDC37_C"/>
    <property type="match status" value="1"/>
</dbReference>
<dbReference type="PANTHER" id="PTHR12800">
    <property type="entry name" value="CDC37-RELATED"/>
    <property type="match status" value="1"/>
</dbReference>
<reference evidence="11" key="1">
    <citation type="submission" date="2022-08" db="EMBL/GenBank/DDBJ databases">
        <title>A Global Phylogenomic Analysis of the Shiitake Genus Lentinula.</title>
        <authorList>
            <consortium name="DOE Joint Genome Institute"/>
            <person name="Sierra-Patev S."/>
            <person name="Min B."/>
            <person name="Naranjo-Ortiz M."/>
            <person name="Looney B."/>
            <person name="Konkel Z."/>
            <person name="Slot J.C."/>
            <person name="Sakamoto Y."/>
            <person name="Steenwyk J.L."/>
            <person name="Rokas A."/>
            <person name="Carro J."/>
            <person name="Camarero S."/>
            <person name="Ferreira P."/>
            <person name="Molpeceres G."/>
            <person name="Ruiz-Duenas F.J."/>
            <person name="Serrano A."/>
            <person name="Henrissat B."/>
            <person name="Drula E."/>
            <person name="Hughes K.W."/>
            <person name="Mata J.L."/>
            <person name="Ishikawa N.K."/>
            <person name="Vargas-Isla R."/>
            <person name="Ushijima S."/>
            <person name="Smith C.A."/>
            <person name="Ahrendt S."/>
            <person name="Andreopoulos W."/>
            <person name="He G."/>
            <person name="Labutti K."/>
            <person name="Lipzen A."/>
            <person name="Ng V."/>
            <person name="Riley R."/>
            <person name="Sandor L."/>
            <person name="Barry K."/>
            <person name="Martinez A.T."/>
            <person name="Xiao Y."/>
            <person name="Gibbons J.G."/>
            <person name="Terashima K."/>
            <person name="Grigoriev I.V."/>
            <person name="Hibbett D.S."/>
        </authorList>
    </citation>
    <scope>NUCLEOTIDE SEQUENCE</scope>
    <source>
        <strain evidence="11">JLM2183</strain>
    </source>
</reference>
<dbReference type="OrthoDB" id="440202at2759"/>
<feature type="region of interest" description="Disordered" evidence="7">
    <location>
        <begin position="223"/>
        <end position="244"/>
    </location>
</feature>
<feature type="domain" description="Cdc37 Hsp90 binding" evidence="9">
    <location>
        <begin position="199"/>
        <end position="377"/>
    </location>
</feature>
<dbReference type="GO" id="GO:0016301">
    <property type="term" value="F:kinase activity"/>
    <property type="evidence" value="ECO:0007669"/>
    <property type="project" value="UniProtKB-KW"/>
</dbReference>
<dbReference type="InterPro" id="IPR038189">
    <property type="entry name" value="Cdc37_Hsp90-bd_sf"/>
</dbReference>
<evidence type="ECO:0000313" key="12">
    <source>
        <dbReference type="Proteomes" id="UP001150266"/>
    </source>
</evidence>
<dbReference type="InterPro" id="IPR013874">
    <property type="entry name" value="Cdc37_Hsp90-bd"/>
</dbReference>
<keyword evidence="3" id="KW-0963">Cytoplasm</keyword>
<evidence type="ECO:0000256" key="6">
    <source>
        <dbReference type="SAM" id="Coils"/>
    </source>
</evidence>
<protein>
    <recommendedName>
        <fullName evidence="5">Hsp90 chaperone protein kinase-targeting subunit</fullName>
    </recommendedName>
</protein>
<evidence type="ECO:0000259" key="10">
    <source>
        <dbReference type="SMART" id="SM01071"/>
    </source>
</evidence>